<feature type="region of interest" description="Disordered" evidence="1">
    <location>
        <begin position="1"/>
        <end position="25"/>
    </location>
</feature>
<feature type="transmembrane region" description="Helical" evidence="2">
    <location>
        <begin position="317"/>
        <end position="336"/>
    </location>
</feature>
<protein>
    <recommendedName>
        <fullName evidence="5">5,10-methylene-tetrahydrofolate dehydrogenase</fullName>
    </recommendedName>
</protein>
<feature type="transmembrane region" description="Helical" evidence="2">
    <location>
        <begin position="229"/>
        <end position="250"/>
    </location>
</feature>
<dbReference type="Proteomes" id="UP001500729">
    <property type="component" value="Unassembled WGS sequence"/>
</dbReference>
<evidence type="ECO:0000256" key="1">
    <source>
        <dbReference type="SAM" id="MobiDB-lite"/>
    </source>
</evidence>
<evidence type="ECO:0000313" key="4">
    <source>
        <dbReference type="Proteomes" id="UP001500729"/>
    </source>
</evidence>
<keyword evidence="2" id="KW-1133">Transmembrane helix</keyword>
<keyword evidence="2" id="KW-0812">Transmembrane</keyword>
<accession>A0ABP3NU53</accession>
<evidence type="ECO:0000313" key="3">
    <source>
        <dbReference type="EMBL" id="GAA0553660.1"/>
    </source>
</evidence>
<reference evidence="4" key="1">
    <citation type="journal article" date="2019" name="Int. J. Syst. Evol. Microbiol.">
        <title>The Global Catalogue of Microorganisms (GCM) 10K type strain sequencing project: providing services to taxonomists for standard genome sequencing and annotation.</title>
        <authorList>
            <consortium name="The Broad Institute Genomics Platform"/>
            <consortium name="The Broad Institute Genome Sequencing Center for Infectious Disease"/>
            <person name="Wu L."/>
            <person name="Ma J."/>
        </authorList>
    </citation>
    <scope>NUCLEOTIDE SEQUENCE [LARGE SCALE GENOMIC DNA]</scope>
    <source>
        <strain evidence="4">JCM 10303</strain>
    </source>
</reference>
<dbReference type="EMBL" id="BAAAGS010000061">
    <property type="protein sequence ID" value="GAA0553660.1"/>
    <property type="molecule type" value="Genomic_DNA"/>
</dbReference>
<keyword evidence="4" id="KW-1185">Reference proteome</keyword>
<evidence type="ECO:0008006" key="5">
    <source>
        <dbReference type="Google" id="ProtNLM"/>
    </source>
</evidence>
<proteinExistence type="predicted"/>
<sequence>MNQDRESSQNSGGTDQVLGLVTDPDMPTQVGSRLKDRLAEWLGERTGRKWVVEVVSHPVTAGEFDSERILEDLERFRDRHGWGYAICLTDLPLLLEKGPLLADASIRRRAALVSLPALGALNPYRSMLRILTRLLDDLVEAEGTGRTIGRLAPVRRTVPENQRVDARYVTTRVRGWVRLVAGMVRGNRPWQLLWGLSSALAAALAAAGFGLFTSTVWQIGDVLSPWRAAGAMLFSLTLMTVWLIAAHGLWERVGEGVRDRRVALLYNTSTVATLTLGVACLYGLVYVVSFVAAISLIDPSVLANMVGHPAGPATYARLAWMVATMAIIAGSLGSSLETDAAVRQAAYGYREEQRRARHAEESERADESGRTERAET</sequence>
<feature type="transmembrane region" description="Helical" evidence="2">
    <location>
        <begin position="192"/>
        <end position="217"/>
    </location>
</feature>
<keyword evidence="2" id="KW-0472">Membrane</keyword>
<name>A0ABP3NU53_SACER</name>
<evidence type="ECO:0000256" key="2">
    <source>
        <dbReference type="SAM" id="Phobius"/>
    </source>
</evidence>
<feature type="transmembrane region" description="Helical" evidence="2">
    <location>
        <begin position="271"/>
        <end position="297"/>
    </location>
</feature>
<comment type="caution">
    <text evidence="3">The sequence shown here is derived from an EMBL/GenBank/DDBJ whole genome shotgun (WGS) entry which is preliminary data.</text>
</comment>
<gene>
    <name evidence="3" type="ORF">GCM10009533_59620</name>
</gene>
<feature type="region of interest" description="Disordered" evidence="1">
    <location>
        <begin position="350"/>
        <end position="376"/>
    </location>
</feature>
<dbReference type="RefSeq" id="WP_009944688.1">
    <property type="nucleotide sequence ID" value="NZ_BAAAGS010000061.1"/>
</dbReference>
<organism evidence="3 4">
    <name type="scientific">Saccharopolyspora erythraea</name>
    <name type="common">Streptomyces erythraeus</name>
    <dbReference type="NCBI Taxonomy" id="1836"/>
    <lineage>
        <taxon>Bacteria</taxon>
        <taxon>Bacillati</taxon>
        <taxon>Actinomycetota</taxon>
        <taxon>Actinomycetes</taxon>
        <taxon>Pseudonocardiales</taxon>
        <taxon>Pseudonocardiaceae</taxon>
        <taxon>Saccharopolyspora</taxon>
    </lineage>
</organism>